<evidence type="ECO:0000256" key="1">
    <source>
        <dbReference type="ARBA" id="ARBA00004651"/>
    </source>
</evidence>
<evidence type="ECO:0000256" key="5">
    <source>
        <dbReference type="ARBA" id="ARBA00022692"/>
    </source>
</evidence>
<evidence type="ECO:0000313" key="9">
    <source>
        <dbReference type="EMBL" id="WZL76197.1"/>
    </source>
</evidence>
<gene>
    <name evidence="9" type="ORF">QBE54_00245</name>
</gene>
<keyword evidence="3" id="KW-0813">Transport</keyword>
<feature type="transmembrane region" description="Helical" evidence="8">
    <location>
        <begin position="141"/>
        <end position="162"/>
    </location>
</feature>
<dbReference type="Proteomes" id="UP001461341">
    <property type="component" value="Chromosome"/>
</dbReference>
<dbReference type="PANTHER" id="PTHR30472">
    <property type="entry name" value="FERRIC ENTEROBACTIN TRANSPORT SYSTEM PERMEASE PROTEIN"/>
    <property type="match status" value="1"/>
</dbReference>
<feature type="transmembrane region" description="Helical" evidence="8">
    <location>
        <begin position="263"/>
        <end position="289"/>
    </location>
</feature>
<feature type="transmembrane region" description="Helical" evidence="8">
    <location>
        <begin position="88"/>
        <end position="105"/>
    </location>
</feature>
<keyword evidence="4" id="KW-1003">Cell membrane</keyword>
<feature type="transmembrane region" description="Helical" evidence="8">
    <location>
        <begin position="32"/>
        <end position="51"/>
    </location>
</feature>
<dbReference type="InterPro" id="IPR000522">
    <property type="entry name" value="ABC_transptr_permease_BtuC"/>
</dbReference>
<name>A0ABZ2YB40_9BACT</name>
<feature type="transmembrane region" description="Helical" evidence="8">
    <location>
        <begin position="117"/>
        <end position="134"/>
    </location>
</feature>
<keyword evidence="10" id="KW-1185">Reference proteome</keyword>
<feature type="transmembrane region" description="Helical" evidence="8">
    <location>
        <begin position="331"/>
        <end position="350"/>
    </location>
</feature>
<evidence type="ECO:0000256" key="7">
    <source>
        <dbReference type="ARBA" id="ARBA00023136"/>
    </source>
</evidence>
<comment type="subcellular location">
    <subcellularLocation>
        <location evidence="1">Cell membrane</location>
        <topology evidence="1">Multi-pass membrane protein</topology>
    </subcellularLocation>
</comment>
<protein>
    <submittedName>
        <fullName evidence="9">Iron ABC transporter permease</fullName>
    </submittedName>
</protein>
<feature type="transmembrane region" description="Helical" evidence="8">
    <location>
        <begin position="301"/>
        <end position="319"/>
    </location>
</feature>
<proteinExistence type="inferred from homology"/>
<evidence type="ECO:0000256" key="8">
    <source>
        <dbReference type="SAM" id="Phobius"/>
    </source>
</evidence>
<organism evidence="9 10">
    <name type="scientific">Thermatribacter velox</name>
    <dbReference type="NCBI Taxonomy" id="3039681"/>
    <lineage>
        <taxon>Bacteria</taxon>
        <taxon>Pseudomonadati</taxon>
        <taxon>Atribacterota</taxon>
        <taxon>Atribacteria</taxon>
        <taxon>Atribacterales</taxon>
        <taxon>Thermatribacteraceae</taxon>
        <taxon>Thermatribacter</taxon>
    </lineage>
</organism>
<dbReference type="SUPFAM" id="SSF81345">
    <property type="entry name" value="ABC transporter involved in vitamin B12 uptake, BtuC"/>
    <property type="match status" value="1"/>
</dbReference>
<dbReference type="PANTHER" id="PTHR30472:SF25">
    <property type="entry name" value="ABC TRANSPORTER PERMEASE PROTEIN MJ0876-RELATED"/>
    <property type="match status" value="1"/>
</dbReference>
<accession>A0ABZ2YB40</accession>
<dbReference type="Gene3D" id="1.10.3470.10">
    <property type="entry name" value="ABC transporter involved in vitamin B12 uptake, BtuC"/>
    <property type="match status" value="1"/>
</dbReference>
<evidence type="ECO:0000313" key="10">
    <source>
        <dbReference type="Proteomes" id="UP001461341"/>
    </source>
</evidence>
<evidence type="ECO:0000256" key="3">
    <source>
        <dbReference type="ARBA" id="ARBA00022448"/>
    </source>
</evidence>
<feature type="transmembrane region" description="Helical" evidence="8">
    <location>
        <begin position="174"/>
        <end position="197"/>
    </location>
</feature>
<dbReference type="EMBL" id="CP121689">
    <property type="protein sequence ID" value="WZL76197.1"/>
    <property type="molecule type" value="Genomic_DNA"/>
</dbReference>
<keyword evidence="6 8" id="KW-1133">Transmembrane helix</keyword>
<keyword evidence="7 8" id="KW-0472">Membrane</keyword>
<sequence>MSIVLKTTKFNPRQQPKITEPSNTTKRSSQKVFLWEGGLIVGLLLSFLLALSFGRGRFQSGDFWAIFHWQDISPLQKTILFQVRMPRVTLATLVGGGLSISGAVLQGLFRNPLVDPYVLGISSGASFGAVLAILKKWNFGLYAVPFSAFSFALLTTFLVFSLGQVNRKTPLETLLLSGVAVGFFFSALVSLSMFFAGHDLHQIVFWLMGGLWNRSWREVKMVLPFLSAGIPFMLAFHRELNIMLLGEKTAESMGVDIERVKRWLVFACSLVVASCVAASGVIGFVGLIVPHIMRLLFGQNHRLLLPFSFLSGGIILLWADTAARSILNPVELPVGIITSLLGAPFFIYLLRKRKKLHG</sequence>
<evidence type="ECO:0000256" key="4">
    <source>
        <dbReference type="ARBA" id="ARBA00022475"/>
    </source>
</evidence>
<evidence type="ECO:0000256" key="6">
    <source>
        <dbReference type="ARBA" id="ARBA00022989"/>
    </source>
</evidence>
<comment type="similarity">
    <text evidence="2">Belongs to the binding-protein-dependent transport system permease family. FecCD subfamily.</text>
</comment>
<dbReference type="Pfam" id="PF01032">
    <property type="entry name" value="FecCD"/>
    <property type="match status" value="1"/>
</dbReference>
<evidence type="ECO:0000256" key="2">
    <source>
        <dbReference type="ARBA" id="ARBA00007935"/>
    </source>
</evidence>
<reference evidence="9 10" key="1">
    <citation type="submission" date="2023-03" db="EMBL/GenBank/DDBJ databases">
        <title>Novel Species.</title>
        <authorList>
            <person name="Ma S."/>
        </authorList>
    </citation>
    <scope>NUCLEOTIDE SEQUENCE [LARGE SCALE GENOMIC DNA]</scope>
    <source>
        <strain evidence="9 10">B11</strain>
    </source>
</reference>
<dbReference type="CDD" id="cd06550">
    <property type="entry name" value="TM_ABC_iron-siderophores_like"/>
    <property type="match status" value="1"/>
</dbReference>
<dbReference type="InterPro" id="IPR037294">
    <property type="entry name" value="ABC_BtuC-like"/>
</dbReference>
<keyword evidence="5 8" id="KW-0812">Transmembrane</keyword>